<gene>
    <name evidence="2" type="ORF">Tco_1019470</name>
</gene>
<name>A0ABQ5FXH9_9ASTR</name>
<keyword evidence="3" id="KW-1185">Reference proteome</keyword>
<feature type="compositionally biased region" description="Polar residues" evidence="1">
    <location>
        <begin position="185"/>
        <end position="196"/>
    </location>
</feature>
<reference evidence="2" key="1">
    <citation type="journal article" date="2022" name="Int. J. Mol. Sci.">
        <title>Draft Genome of Tanacetum Coccineum: Genomic Comparison of Closely Related Tanacetum-Family Plants.</title>
        <authorList>
            <person name="Yamashiro T."/>
            <person name="Shiraishi A."/>
            <person name="Nakayama K."/>
            <person name="Satake H."/>
        </authorList>
    </citation>
    <scope>NUCLEOTIDE SEQUENCE</scope>
</reference>
<reference evidence="2" key="2">
    <citation type="submission" date="2022-01" db="EMBL/GenBank/DDBJ databases">
        <authorList>
            <person name="Yamashiro T."/>
            <person name="Shiraishi A."/>
            <person name="Satake H."/>
            <person name="Nakayama K."/>
        </authorList>
    </citation>
    <scope>NUCLEOTIDE SEQUENCE</scope>
</reference>
<evidence type="ECO:0000256" key="1">
    <source>
        <dbReference type="SAM" id="MobiDB-lite"/>
    </source>
</evidence>
<proteinExistence type="predicted"/>
<evidence type="ECO:0000313" key="3">
    <source>
        <dbReference type="Proteomes" id="UP001151760"/>
    </source>
</evidence>
<accession>A0ABQ5FXH9</accession>
<feature type="compositionally biased region" description="Basic residues" evidence="1">
    <location>
        <begin position="154"/>
        <end position="163"/>
    </location>
</feature>
<dbReference type="Proteomes" id="UP001151760">
    <property type="component" value="Unassembled WGS sequence"/>
</dbReference>
<dbReference type="EMBL" id="BQNB010017858">
    <property type="protein sequence ID" value="GJT67990.1"/>
    <property type="molecule type" value="Genomic_DNA"/>
</dbReference>
<sequence length="382" mass="43449">MKALFYDPLIYNDNDIDVVENVDLAEGVTASEEVVNDEIEIEDISEFVGSEQVVEEDVVIPNIGLNDRFLNKLVNYKYISDKDVGASLGINSSSSRDVEVEDSSVDNIYKVKEGVSYHEYCSFVKEGRCSNKKGKQKVDENICTPNSKSMSKAKQIKSSKSKSKSNSPKTPELPKTPKSSKTPKVTHNTDASQKGQSKWQFMIMKEDTKTIMEGYEITENISWPPTLVLQFTWIYERWAERIMQKSHETGWLFFVCHLQRSCDAFGNGVSESYHSAIGFAKSKPIITMLDEIRVCLMQRLVAKTQKAMNLDDIICPSNRKEIEKLKESQRRRKNRIKHATENVYELSKTGEKKRSSLADGLLAKIEALALRKLAMFEWDPLS</sequence>
<comment type="caution">
    <text evidence="2">The sequence shown here is derived from an EMBL/GenBank/DDBJ whole genome shotgun (WGS) entry which is preliminary data.</text>
</comment>
<organism evidence="2 3">
    <name type="scientific">Tanacetum coccineum</name>
    <dbReference type="NCBI Taxonomy" id="301880"/>
    <lineage>
        <taxon>Eukaryota</taxon>
        <taxon>Viridiplantae</taxon>
        <taxon>Streptophyta</taxon>
        <taxon>Embryophyta</taxon>
        <taxon>Tracheophyta</taxon>
        <taxon>Spermatophyta</taxon>
        <taxon>Magnoliopsida</taxon>
        <taxon>eudicotyledons</taxon>
        <taxon>Gunneridae</taxon>
        <taxon>Pentapetalae</taxon>
        <taxon>asterids</taxon>
        <taxon>campanulids</taxon>
        <taxon>Asterales</taxon>
        <taxon>Asteraceae</taxon>
        <taxon>Asteroideae</taxon>
        <taxon>Anthemideae</taxon>
        <taxon>Anthemidinae</taxon>
        <taxon>Tanacetum</taxon>
    </lineage>
</organism>
<protein>
    <submittedName>
        <fullName evidence="2">Uncharacterized protein</fullName>
    </submittedName>
</protein>
<evidence type="ECO:0000313" key="2">
    <source>
        <dbReference type="EMBL" id="GJT67990.1"/>
    </source>
</evidence>
<feature type="region of interest" description="Disordered" evidence="1">
    <location>
        <begin position="134"/>
        <end position="196"/>
    </location>
</feature>